<organism evidence="2 3">
    <name type="scientific">Serinibacter arcticus</name>
    <dbReference type="NCBI Taxonomy" id="1655435"/>
    <lineage>
        <taxon>Bacteria</taxon>
        <taxon>Bacillati</taxon>
        <taxon>Actinomycetota</taxon>
        <taxon>Actinomycetes</taxon>
        <taxon>Micrococcales</taxon>
        <taxon>Beutenbergiaceae</taxon>
        <taxon>Serinibacter</taxon>
    </lineage>
</organism>
<reference evidence="2 3" key="1">
    <citation type="submission" date="2018-03" db="EMBL/GenBank/DDBJ databases">
        <title>Genome assembly of novel Miniimonas species PCH200.</title>
        <authorList>
            <person name="Thakur V."/>
            <person name="Kumar V."/>
            <person name="Singh D."/>
        </authorList>
    </citation>
    <scope>NUCLEOTIDE SEQUENCE [LARGE SCALE GENOMIC DNA]</scope>
    <source>
        <strain evidence="2 3">PCH200</strain>
    </source>
</reference>
<feature type="chain" id="PRO_5039430460" description="Lipoprotein" evidence="1">
    <location>
        <begin position="21"/>
        <end position="146"/>
    </location>
</feature>
<gene>
    <name evidence="2" type="ORF">C8046_10715</name>
</gene>
<keyword evidence="1" id="KW-0732">Signal</keyword>
<accession>A0A2U1ZVT2</accession>
<keyword evidence="3" id="KW-1185">Reference proteome</keyword>
<proteinExistence type="predicted"/>
<evidence type="ECO:0000256" key="1">
    <source>
        <dbReference type="SAM" id="SignalP"/>
    </source>
</evidence>
<comment type="caution">
    <text evidence="2">The sequence shown here is derived from an EMBL/GenBank/DDBJ whole genome shotgun (WGS) entry which is preliminary data.</text>
</comment>
<dbReference type="AlphaFoldDB" id="A0A2U1ZVT2"/>
<protein>
    <recommendedName>
        <fullName evidence="4">Lipoprotein</fullName>
    </recommendedName>
</protein>
<dbReference type="Proteomes" id="UP000245166">
    <property type="component" value="Unassembled WGS sequence"/>
</dbReference>
<feature type="signal peptide" evidence="1">
    <location>
        <begin position="1"/>
        <end position="20"/>
    </location>
</feature>
<evidence type="ECO:0008006" key="4">
    <source>
        <dbReference type="Google" id="ProtNLM"/>
    </source>
</evidence>
<dbReference type="EMBL" id="PYHR01000002">
    <property type="protein sequence ID" value="PWD51050.1"/>
    <property type="molecule type" value="Genomic_DNA"/>
</dbReference>
<sequence>MAAGLAAALAVGLAGCGTNADLEEAAAWFAEVEDADGFVGGGLTGVPASAEAGSDIGVIGPQVTQAFDEPIAVASVNGRCFGGGQITVYLSVSRSAGEHSSESAVTCDGESHELARGRTDVVGLAFGGWTSERSTTYYAVLVDEVA</sequence>
<evidence type="ECO:0000313" key="3">
    <source>
        <dbReference type="Proteomes" id="UP000245166"/>
    </source>
</evidence>
<evidence type="ECO:0000313" key="2">
    <source>
        <dbReference type="EMBL" id="PWD51050.1"/>
    </source>
</evidence>
<name>A0A2U1ZVT2_9MICO</name>